<dbReference type="KEGG" id="cari:FNU76_09500"/>
<evidence type="ECO:0000256" key="8">
    <source>
        <dbReference type="ARBA" id="ARBA00023136"/>
    </source>
</evidence>
<dbReference type="Gene3D" id="3.55.40.10">
    <property type="entry name" value="minor pseudopilin epsh domain"/>
    <property type="match status" value="1"/>
</dbReference>
<evidence type="ECO:0000256" key="10">
    <source>
        <dbReference type="ARBA" id="ARBA00030775"/>
    </source>
</evidence>
<keyword evidence="8 11" id="KW-0472">Membrane</keyword>
<dbReference type="GO" id="GO:0015627">
    <property type="term" value="C:type II protein secretion system complex"/>
    <property type="evidence" value="ECO:0007669"/>
    <property type="project" value="InterPro"/>
</dbReference>
<dbReference type="OrthoDB" id="2313614at2"/>
<dbReference type="NCBIfam" id="TIGR02532">
    <property type="entry name" value="IV_pilin_GFxxxE"/>
    <property type="match status" value="1"/>
</dbReference>
<keyword evidence="14" id="KW-1185">Reference proteome</keyword>
<keyword evidence="3" id="KW-1003">Cell membrane</keyword>
<evidence type="ECO:0000259" key="12">
    <source>
        <dbReference type="Pfam" id="PF12019"/>
    </source>
</evidence>
<evidence type="ECO:0000256" key="2">
    <source>
        <dbReference type="ARBA" id="ARBA00021549"/>
    </source>
</evidence>
<evidence type="ECO:0000313" key="13">
    <source>
        <dbReference type="EMBL" id="QDQ26587.1"/>
    </source>
</evidence>
<gene>
    <name evidence="13" type="primary">gspH</name>
    <name evidence="13" type="ORF">FNU76_09500</name>
</gene>
<dbReference type="Pfam" id="PF07963">
    <property type="entry name" value="N_methyl"/>
    <property type="match status" value="1"/>
</dbReference>
<protein>
    <recommendedName>
        <fullName evidence="2">Type II secretion system protein H</fullName>
    </recommendedName>
    <alternativeName>
        <fullName evidence="10">General secretion pathway protein H</fullName>
    </alternativeName>
</protein>
<feature type="domain" description="General secretion pathway GspH" evidence="12">
    <location>
        <begin position="48"/>
        <end position="165"/>
    </location>
</feature>
<keyword evidence="7 11" id="KW-1133">Transmembrane helix</keyword>
<organism evidence="13 14">
    <name type="scientific">Chitinimonas arctica</name>
    <dbReference type="NCBI Taxonomy" id="2594795"/>
    <lineage>
        <taxon>Bacteria</taxon>
        <taxon>Pseudomonadati</taxon>
        <taxon>Pseudomonadota</taxon>
        <taxon>Betaproteobacteria</taxon>
        <taxon>Neisseriales</taxon>
        <taxon>Chitinibacteraceae</taxon>
        <taxon>Chitinimonas</taxon>
    </lineage>
</organism>
<evidence type="ECO:0000256" key="11">
    <source>
        <dbReference type="SAM" id="Phobius"/>
    </source>
</evidence>
<dbReference type="PROSITE" id="PS00409">
    <property type="entry name" value="PROKAR_NTER_METHYL"/>
    <property type="match status" value="1"/>
</dbReference>
<dbReference type="InterPro" id="IPR022346">
    <property type="entry name" value="T2SS_GspH"/>
</dbReference>
<comment type="subcellular location">
    <subcellularLocation>
        <location evidence="1">Cell inner membrane</location>
        <topology evidence="1">Single-pass membrane protein</topology>
    </subcellularLocation>
</comment>
<evidence type="ECO:0000256" key="1">
    <source>
        <dbReference type="ARBA" id="ARBA00004377"/>
    </source>
</evidence>
<dbReference type="InterPro" id="IPR045584">
    <property type="entry name" value="Pilin-like"/>
</dbReference>
<evidence type="ECO:0000256" key="3">
    <source>
        <dbReference type="ARBA" id="ARBA00022475"/>
    </source>
</evidence>
<keyword evidence="4" id="KW-0488">Methylation</keyword>
<dbReference type="GO" id="GO:0005886">
    <property type="term" value="C:plasma membrane"/>
    <property type="evidence" value="ECO:0007669"/>
    <property type="project" value="UniProtKB-SubCell"/>
</dbReference>
<evidence type="ECO:0000256" key="6">
    <source>
        <dbReference type="ARBA" id="ARBA00022692"/>
    </source>
</evidence>
<sequence length="176" mass="18133">MTIKTYPYRPGGFTLIEVLIVLALIGVMTAIAVPSMARYVNNAKVSGAATEMLYGLRAARSQAMATGNVVTFCAASAANSSTCNTSGTADWANGWIMFSTKGGTASEDKRSNQIKGMTITSSQTTVNALTFAAGIGSTSTLTFTLCKTGAGSSTPGRQIVVGTNGKAVIKTYNTCT</sequence>
<comment type="similarity">
    <text evidence="9">Belongs to the GSP H family.</text>
</comment>
<evidence type="ECO:0000256" key="7">
    <source>
        <dbReference type="ARBA" id="ARBA00022989"/>
    </source>
</evidence>
<dbReference type="SUPFAM" id="SSF54523">
    <property type="entry name" value="Pili subunits"/>
    <property type="match status" value="1"/>
</dbReference>
<evidence type="ECO:0000256" key="5">
    <source>
        <dbReference type="ARBA" id="ARBA00022519"/>
    </source>
</evidence>
<keyword evidence="5" id="KW-0997">Cell inner membrane</keyword>
<dbReference type="RefSeq" id="WP_144277981.1">
    <property type="nucleotide sequence ID" value="NZ_CP041730.1"/>
</dbReference>
<dbReference type="InterPro" id="IPR012902">
    <property type="entry name" value="N_methyl_site"/>
</dbReference>
<dbReference type="GO" id="GO:0015628">
    <property type="term" value="P:protein secretion by the type II secretion system"/>
    <property type="evidence" value="ECO:0007669"/>
    <property type="project" value="InterPro"/>
</dbReference>
<proteinExistence type="inferred from homology"/>
<feature type="transmembrane region" description="Helical" evidence="11">
    <location>
        <begin position="12"/>
        <end position="33"/>
    </location>
</feature>
<evidence type="ECO:0000313" key="14">
    <source>
        <dbReference type="Proteomes" id="UP000317550"/>
    </source>
</evidence>
<evidence type="ECO:0000256" key="4">
    <source>
        <dbReference type="ARBA" id="ARBA00022481"/>
    </source>
</evidence>
<keyword evidence="6 11" id="KW-0812">Transmembrane</keyword>
<name>A0A516SEJ7_9NEIS</name>
<accession>A0A516SEJ7</accession>
<dbReference type="AlphaFoldDB" id="A0A516SEJ7"/>
<evidence type="ECO:0000256" key="9">
    <source>
        <dbReference type="ARBA" id="ARBA00025772"/>
    </source>
</evidence>
<reference evidence="14" key="1">
    <citation type="submission" date="2019-07" db="EMBL/GenBank/DDBJ databases">
        <title>Chitinimonas sp. nov., isolated from Ny-Alesund, arctica soil.</title>
        <authorList>
            <person name="Xu Q."/>
            <person name="Peng F."/>
        </authorList>
    </citation>
    <scope>NUCLEOTIDE SEQUENCE [LARGE SCALE GENOMIC DNA]</scope>
    <source>
        <strain evidence="14">R3-44</strain>
    </source>
</reference>
<dbReference type="EMBL" id="CP041730">
    <property type="protein sequence ID" value="QDQ26587.1"/>
    <property type="molecule type" value="Genomic_DNA"/>
</dbReference>
<dbReference type="Pfam" id="PF12019">
    <property type="entry name" value="GspH"/>
    <property type="match status" value="1"/>
</dbReference>
<dbReference type="Proteomes" id="UP000317550">
    <property type="component" value="Chromosome"/>
</dbReference>